<dbReference type="InterPro" id="IPR038763">
    <property type="entry name" value="DHH_sf"/>
</dbReference>
<dbReference type="InterPro" id="IPR003156">
    <property type="entry name" value="DHHA1_dom"/>
</dbReference>
<accession>M7N4S9</accession>
<dbReference type="SUPFAM" id="SSF64182">
    <property type="entry name" value="DHH phosphoesterases"/>
    <property type="match status" value="1"/>
</dbReference>
<dbReference type="PATRIC" id="fig|1279009.4.peg.2633"/>
<organism evidence="3 4">
    <name type="scientific">Cesiribacter andamanensis AMV16</name>
    <dbReference type="NCBI Taxonomy" id="1279009"/>
    <lineage>
        <taxon>Bacteria</taxon>
        <taxon>Pseudomonadati</taxon>
        <taxon>Bacteroidota</taxon>
        <taxon>Cytophagia</taxon>
        <taxon>Cytophagales</taxon>
        <taxon>Cesiribacteraceae</taxon>
        <taxon>Cesiribacter</taxon>
    </lineage>
</organism>
<comment type="caution">
    <text evidence="3">The sequence shown here is derived from an EMBL/GenBank/DDBJ whole genome shotgun (WGS) entry which is preliminary data.</text>
</comment>
<feature type="domain" description="DHHA1" evidence="2">
    <location>
        <begin position="247"/>
        <end position="330"/>
    </location>
</feature>
<dbReference type="eggNOG" id="COG0618">
    <property type="taxonomic scope" value="Bacteria"/>
</dbReference>
<dbReference type="Pfam" id="PF01368">
    <property type="entry name" value="DHH"/>
    <property type="match status" value="1"/>
</dbReference>
<dbReference type="InterPro" id="IPR001667">
    <property type="entry name" value="DDH_dom"/>
</dbReference>
<evidence type="ECO:0000313" key="4">
    <source>
        <dbReference type="Proteomes" id="UP000011910"/>
    </source>
</evidence>
<dbReference type="OrthoDB" id="9803668at2"/>
<evidence type="ECO:0000259" key="2">
    <source>
        <dbReference type="Pfam" id="PF02272"/>
    </source>
</evidence>
<dbReference type="Pfam" id="PF02272">
    <property type="entry name" value="DHHA1"/>
    <property type="match status" value="1"/>
</dbReference>
<dbReference type="InterPro" id="IPR051319">
    <property type="entry name" value="Oligoribo/pAp-PDE_c-di-AMP_PDE"/>
</dbReference>
<proteinExistence type="predicted"/>
<dbReference type="GO" id="GO:0003676">
    <property type="term" value="F:nucleic acid binding"/>
    <property type="evidence" value="ECO:0007669"/>
    <property type="project" value="InterPro"/>
</dbReference>
<protein>
    <submittedName>
        <fullName evidence="3">Bifunctional oligoribonuclease and PAP phosphatase nrnA</fullName>
        <ecNumber evidence="3">3.1.-.-</ecNumber>
    </submittedName>
</protein>
<dbReference type="PANTHER" id="PTHR47618">
    <property type="entry name" value="BIFUNCTIONAL OLIGORIBONUCLEASE AND PAP PHOSPHATASE NRNA"/>
    <property type="match status" value="1"/>
</dbReference>
<dbReference type="Gene3D" id="3.10.310.30">
    <property type="match status" value="1"/>
</dbReference>
<name>M7N4S9_9BACT</name>
<evidence type="ECO:0000313" key="3">
    <source>
        <dbReference type="EMBL" id="EMR02287.1"/>
    </source>
</evidence>
<dbReference type="Proteomes" id="UP000011910">
    <property type="component" value="Unassembled WGS sequence"/>
</dbReference>
<keyword evidence="4" id="KW-1185">Reference proteome</keyword>
<keyword evidence="3" id="KW-0378">Hydrolase</keyword>
<dbReference type="EMBL" id="AODQ01000065">
    <property type="protein sequence ID" value="EMR02287.1"/>
    <property type="molecule type" value="Genomic_DNA"/>
</dbReference>
<dbReference type="STRING" id="1279009.ADICEAN_02596"/>
<gene>
    <name evidence="3" type="primary">nrnA</name>
    <name evidence="3" type="ORF">ADICEAN_02596</name>
</gene>
<dbReference type="EC" id="3.1.-.-" evidence="3"/>
<dbReference type="AlphaFoldDB" id="M7N4S9"/>
<dbReference type="Gene3D" id="3.90.1640.10">
    <property type="entry name" value="inorganic pyrophosphatase (n-terminal core)"/>
    <property type="match status" value="1"/>
</dbReference>
<sequence length="343" mass="37916">MQQVIHAFKEAISQPRRVVITTHHKPDADALGSSLGLAAYLKKKGHEVSVISPTDYPAFLAWMKGNDEVIIFSEDKTGRAAQLVADAELIFCLDFSVLSRINELGELVRQSAAEKVLIDHHLEPEDFATYSFWTIEASSTAELVFQLIVDLGDLHLIDAELANALYAGIMTDTGSFKHPSTTARTHEVVAQLIRQGANVHKVSKLIYDNSTLERLRFLGFALSEKLQVLPEYNTAYIAITAEELARYNSQTGDTEGLVNYALSIQGVVMAALIVDRTEAIKISFRSIGDFSVNQFARTHFQGGGHKNAAGGVSYQSLDETVQKFVALLPQYKEQLQAKILIYE</sequence>
<evidence type="ECO:0000259" key="1">
    <source>
        <dbReference type="Pfam" id="PF01368"/>
    </source>
</evidence>
<reference evidence="3 4" key="1">
    <citation type="journal article" date="2013" name="Genome Announc.">
        <title>Draft Genome Sequence of Cesiribacter andamanensis Strain AMV16T, Isolated from a Soil Sample from a Mud Volcano in the Andaman Islands, India.</title>
        <authorList>
            <person name="Shivaji S."/>
            <person name="Ara S."/>
            <person name="Begum Z."/>
            <person name="Srinivas T.N."/>
            <person name="Singh A."/>
            <person name="Kumar Pinnaka A."/>
        </authorList>
    </citation>
    <scope>NUCLEOTIDE SEQUENCE [LARGE SCALE GENOMIC DNA]</scope>
    <source>
        <strain evidence="3 4">AMV16</strain>
    </source>
</reference>
<dbReference type="GO" id="GO:0016787">
    <property type="term" value="F:hydrolase activity"/>
    <property type="evidence" value="ECO:0007669"/>
    <property type="project" value="UniProtKB-KW"/>
</dbReference>
<dbReference type="RefSeq" id="WP_009195986.1">
    <property type="nucleotide sequence ID" value="NZ_AODQ01000065.1"/>
</dbReference>
<feature type="domain" description="DDH" evidence="1">
    <location>
        <begin position="17"/>
        <end position="169"/>
    </location>
</feature>
<dbReference type="PANTHER" id="PTHR47618:SF1">
    <property type="entry name" value="BIFUNCTIONAL OLIGORIBONUCLEASE AND PAP PHOSPHATASE NRNA"/>
    <property type="match status" value="1"/>
</dbReference>